<protein>
    <submittedName>
        <fullName evidence="1">Minor capsid protein</fullName>
    </submittedName>
</protein>
<name>A0A8S5PBP4_9CAUD</name>
<dbReference type="Pfam" id="PF10665">
    <property type="entry name" value="Minor_capsid_1"/>
    <property type="match status" value="1"/>
</dbReference>
<proteinExistence type="predicted"/>
<organism evidence="1">
    <name type="scientific">Siphoviridae sp. ctjZA23</name>
    <dbReference type="NCBI Taxonomy" id="2825633"/>
    <lineage>
        <taxon>Viruses</taxon>
        <taxon>Duplodnaviria</taxon>
        <taxon>Heunggongvirae</taxon>
        <taxon>Uroviricota</taxon>
        <taxon>Caudoviricetes</taxon>
    </lineage>
</organism>
<sequence length="136" mass="15521">MLSTLLNRLVFCIAGWIMVVIDKRTLVDSVTISKPTGKKDGWGKEEFSYPILLSPVRFDRNFDGPGSVNNPSGQKNPSFRAPGVIFVYPRYCKVELDSSFRNSIVKDGDDEYIVNKIVPVYEPFNRKVFCYEIEVM</sequence>
<dbReference type="EMBL" id="BK015389">
    <property type="protein sequence ID" value="DAE04494.1"/>
    <property type="molecule type" value="Genomic_DNA"/>
</dbReference>
<dbReference type="InterPro" id="IPR019612">
    <property type="entry name" value="Minor_capsid_put"/>
</dbReference>
<evidence type="ECO:0000313" key="1">
    <source>
        <dbReference type="EMBL" id="DAE04494.1"/>
    </source>
</evidence>
<accession>A0A8S5PBP4</accession>
<reference evidence="1" key="1">
    <citation type="journal article" date="2021" name="Proc. Natl. Acad. Sci. U.S.A.">
        <title>A Catalog of Tens of Thousands of Viruses from Human Metagenomes Reveals Hidden Associations with Chronic Diseases.</title>
        <authorList>
            <person name="Tisza M.J."/>
            <person name="Buck C.B."/>
        </authorList>
    </citation>
    <scope>NUCLEOTIDE SEQUENCE</scope>
    <source>
        <strain evidence="1">CtjZA23</strain>
    </source>
</reference>